<dbReference type="Proteomes" id="UP001143370">
    <property type="component" value="Unassembled WGS sequence"/>
</dbReference>
<gene>
    <name evidence="2" type="ORF">GCM10017643_27220</name>
</gene>
<accession>A0A9W6JA25</accession>
<dbReference type="RefSeq" id="WP_213371171.1">
    <property type="nucleotide sequence ID" value="NZ_BSFJ01000018.1"/>
</dbReference>
<feature type="signal peptide" evidence="1">
    <location>
        <begin position="1"/>
        <end position="16"/>
    </location>
</feature>
<dbReference type="EMBL" id="BSFJ01000018">
    <property type="protein sequence ID" value="GLK72606.1"/>
    <property type="molecule type" value="Genomic_DNA"/>
</dbReference>
<protein>
    <submittedName>
        <fullName evidence="2">Uncharacterized protein</fullName>
    </submittedName>
</protein>
<keyword evidence="1" id="KW-0732">Signal</keyword>
<reference evidence="2" key="1">
    <citation type="journal article" date="2014" name="Int. J. Syst. Evol. Microbiol.">
        <title>Complete genome sequence of Corynebacterium casei LMG S-19264T (=DSM 44701T), isolated from a smear-ripened cheese.</title>
        <authorList>
            <consortium name="US DOE Joint Genome Institute (JGI-PGF)"/>
            <person name="Walter F."/>
            <person name="Albersmeier A."/>
            <person name="Kalinowski J."/>
            <person name="Ruckert C."/>
        </authorList>
    </citation>
    <scope>NUCLEOTIDE SEQUENCE</scope>
    <source>
        <strain evidence="2">VKM B-2484</strain>
    </source>
</reference>
<keyword evidence="3" id="KW-1185">Reference proteome</keyword>
<comment type="caution">
    <text evidence="2">The sequence shown here is derived from an EMBL/GenBank/DDBJ whole genome shotgun (WGS) entry which is preliminary data.</text>
</comment>
<dbReference type="AlphaFoldDB" id="A0A9W6JA25"/>
<sequence length="83" mass="9102">MPVLLALLFAVAPAMAQERTFGGYPCTKSCIGHAKGYLWAETNMHRITECEAANSRSFREGCKVYVGNPARGAARDDQGRLIR</sequence>
<organism evidence="2 3">
    <name type="scientific">Ancylobacter dichloromethanicus</name>
    <dbReference type="NCBI Taxonomy" id="518825"/>
    <lineage>
        <taxon>Bacteria</taxon>
        <taxon>Pseudomonadati</taxon>
        <taxon>Pseudomonadota</taxon>
        <taxon>Alphaproteobacteria</taxon>
        <taxon>Hyphomicrobiales</taxon>
        <taxon>Xanthobacteraceae</taxon>
        <taxon>Ancylobacter</taxon>
    </lineage>
</organism>
<evidence type="ECO:0000313" key="3">
    <source>
        <dbReference type="Proteomes" id="UP001143370"/>
    </source>
</evidence>
<feature type="chain" id="PRO_5040814821" evidence="1">
    <location>
        <begin position="17"/>
        <end position="83"/>
    </location>
</feature>
<name>A0A9W6JA25_9HYPH</name>
<reference evidence="2" key="2">
    <citation type="submission" date="2023-01" db="EMBL/GenBank/DDBJ databases">
        <authorList>
            <person name="Sun Q."/>
            <person name="Evtushenko L."/>
        </authorList>
    </citation>
    <scope>NUCLEOTIDE SEQUENCE</scope>
    <source>
        <strain evidence="2">VKM B-2484</strain>
    </source>
</reference>
<proteinExistence type="predicted"/>
<evidence type="ECO:0000256" key="1">
    <source>
        <dbReference type="SAM" id="SignalP"/>
    </source>
</evidence>
<evidence type="ECO:0000313" key="2">
    <source>
        <dbReference type="EMBL" id="GLK72606.1"/>
    </source>
</evidence>